<reference evidence="18 19" key="1">
    <citation type="submission" date="2018-02" db="EMBL/GenBank/DDBJ databases">
        <title>Genomic Encyclopedia of Archaeal and Bacterial Type Strains, Phase II (KMG-II): from individual species to whole genera.</title>
        <authorList>
            <person name="Goeker M."/>
        </authorList>
    </citation>
    <scope>NUCLEOTIDE SEQUENCE [LARGE SCALE GENOMIC DNA]</scope>
    <source>
        <strain evidence="18 19">DSM 18921</strain>
    </source>
</reference>
<sequence length="210" mass="22445">MFRTLIAFLVAIFLAPSAWAQGYSIQPGDVLQMEVLEDPSLNRSLLVLPDGTVSLPLVGSLKASGRSVSTMRGAISSALAPNFASAPTVYLSVGQLNPITSAVNNAAAQTAAQNYKPYGTVSVYAMGEFNTQGRLDIQSGTTLLQFLAETGGLTRFAATKRIQLRRPNKKTGTETVYNYNFKAVQGGAQAPVIMLRDGDVIVAPERKLFE</sequence>
<keyword evidence="19" id="KW-1185">Reference proteome</keyword>
<evidence type="ECO:0000256" key="7">
    <source>
        <dbReference type="ARBA" id="ARBA00022729"/>
    </source>
</evidence>
<dbReference type="EMBL" id="PVEP01000011">
    <property type="protein sequence ID" value="PQV55173.1"/>
    <property type="molecule type" value="Genomic_DNA"/>
</dbReference>
<dbReference type="Proteomes" id="UP000238338">
    <property type="component" value="Unassembled WGS sequence"/>
</dbReference>
<evidence type="ECO:0000313" key="18">
    <source>
        <dbReference type="EMBL" id="PQV55173.1"/>
    </source>
</evidence>
<keyword evidence="14" id="KW-0449">Lipoprotein</keyword>
<evidence type="ECO:0000256" key="12">
    <source>
        <dbReference type="ARBA" id="ARBA00023139"/>
    </source>
</evidence>
<evidence type="ECO:0000256" key="9">
    <source>
        <dbReference type="ARBA" id="ARBA00023065"/>
    </source>
</evidence>
<evidence type="ECO:0000256" key="5">
    <source>
        <dbReference type="ARBA" id="ARBA00022597"/>
    </source>
</evidence>
<keyword evidence="7 15" id="KW-0732">Signal</keyword>
<dbReference type="InterPro" id="IPR049712">
    <property type="entry name" value="Poly_export"/>
</dbReference>
<evidence type="ECO:0000256" key="4">
    <source>
        <dbReference type="ARBA" id="ARBA00022452"/>
    </source>
</evidence>
<dbReference type="Pfam" id="PF22461">
    <property type="entry name" value="SLBB_2"/>
    <property type="match status" value="1"/>
</dbReference>
<keyword evidence="3" id="KW-0813">Transport</keyword>
<dbReference type="GO" id="GO:0006811">
    <property type="term" value="P:monoatomic ion transport"/>
    <property type="evidence" value="ECO:0007669"/>
    <property type="project" value="UniProtKB-KW"/>
</dbReference>
<dbReference type="PANTHER" id="PTHR33619:SF3">
    <property type="entry name" value="POLYSACCHARIDE EXPORT PROTEIN GFCE-RELATED"/>
    <property type="match status" value="1"/>
</dbReference>
<keyword evidence="9" id="KW-0406">Ion transport</keyword>
<evidence type="ECO:0000256" key="2">
    <source>
        <dbReference type="ARBA" id="ARBA00009450"/>
    </source>
</evidence>
<dbReference type="Pfam" id="PF02563">
    <property type="entry name" value="Poly_export"/>
    <property type="match status" value="1"/>
</dbReference>
<feature type="domain" description="Polysaccharide export protein N-terminal" evidence="16">
    <location>
        <begin position="20"/>
        <end position="93"/>
    </location>
</feature>
<dbReference type="Gene3D" id="3.10.560.10">
    <property type="entry name" value="Outer membrane lipoprotein wza domain like"/>
    <property type="match status" value="1"/>
</dbReference>
<protein>
    <submittedName>
        <fullName evidence="18">Polysaccharide export outer membrane protein</fullName>
    </submittedName>
</protein>
<evidence type="ECO:0000256" key="11">
    <source>
        <dbReference type="ARBA" id="ARBA00023136"/>
    </source>
</evidence>
<organism evidence="18 19">
    <name type="scientific">Albidovulum denitrificans</name>
    <dbReference type="NCBI Taxonomy" id="404881"/>
    <lineage>
        <taxon>Bacteria</taxon>
        <taxon>Pseudomonadati</taxon>
        <taxon>Pseudomonadota</taxon>
        <taxon>Alphaproteobacteria</taxon>
        <taxon>Rhodobacterales</taxon>
        <taxon>Paracoccaceae</taxon>
        <taxon>Albidovulum</taxon>
    </lineage>
</organism>
<dbReference type="PANTHER" id="PTHR33619">
    <property type="entry name" value="POLYSACCHARIDE EXPORT PROTEIN GFCE-RELATED"/>
    <property type="match status" value="1"/>
</dbReference>
<keyword evidence="6" id="KW-0812">Transmembrane</keyword>
<feature type="signal peptide" evidence="15">
    <location>
        <begin position="1"/>
        <end position="20"/>
    </location>
</feature>
<comment type="caution">
    <text evidence="18">The sequence shown here is derived from an EMBL/GenBank/DDBJ whole genome shotgun (WGS) entry which is preliminary data.</text>
</comment>
<dbReference type="Gene3D" id="3.30.1950.10">
    <property type="entry name" value="wza like domain"/>
    <property type="match status" value="1"/>
</dbReference>
<name>A0A2S8S309_9RHOB</name>
<evidence type="ECO:0000256" key="1">
    <source>
        <dbReference type="ARBA" id="ARBA00004571"/>
    </source>
</evidence>
<evidence type="ECO:0000256" key="3">
    <source>
        <dbReference type="ARBA" id="ARBA00022448"/>
    </source>
</evidence>
<keyword evidence="4" id="KW-1134">Transmembrane beta strand</keyword>
<keyword evidence="12" id="KW-0564">Palmitate</keyword>
<comment type="subcellular location">
    <subcellularLocation>
        <location evidence="1">Cell outer membrane</location>
        <topology evidence="1">Multi-pass membrane protein</topology>
    </subcellularLocation>
</comment>
<dbReference type="OrthoDB" id="197007at2"/>
<evidence type="ECO:0000259" key="16">
    <source>
        <dbReference type="Pfam" id="PF02563"/>
    </source>
</evidence>
<evidence type="ECO:0000313" key="19">
    <source>
        <dbReference type="Proteomes" id="UP000238338"/>
    </source>
</evidence>
<feature type="chain" id="PRO_5015640195" evidence="15">
    <location>
        <begin position="21"/>
        <end position="210"/>
    </location>
</feature>
<dbReference type="InterPro" id="IPR003715">
    <property type="entry name" value="Poly_export_N"/>
</dbReference>
<evidence type="ECO:0000256" key="13">
    <source>
        <dbReference type="ARBA" id="ARBA00023237"/>
    </source>
</evidence>
<keyword evidence="8" id="KW-0625">Polysaccharide transport</keyword>
<comment type="similarity">
    <text evidence="2">Belongs to the BexD/CtrA/VexA family.</text>
</comment>
<evidence type="ECO:0000256" key="8">
    <source>
        <dbReference type="ARBA" id="ARBA00023047"/>
    </source>
</evidence>
<dbReference type="GO" id="GO:0046930">
    <property type="term" value="C:pore complex"/>
    <property type="evidence" value="ECO:0007669"/>
    <property type="project" value="UniProtKB-KW"/>
</dbReference>
<dbReference type="GO" id="GO:0009279">
    <property type="term" value="C:cell outer membrane"/>
    <property type="evidence" value="ECO:0007669"/>
    <property type="project" value="UniProtKB-SubCell"/>
</dbReference>
<evidence type="ECO:0000256" key="15">
    <source>
        <dbReference type="SAM" id="SignalP"/>
    </source>
</evidence>
<dbReference type="AlphaFoldDB" id="A0A2S8S309"/>
<evidence type="ECO:0000256" key="10">
    <source>
        <dbReference type="ARBA" id="ARBA00023114"/>
    </source>
</evidence>
<dbReference type="RefSeq" id="WP_105516237.1">
    <property type="nucleotide sequence ID" value="NZ_PVEP01000011.1"/>
</dbReference>
<evidence type="ECO:0000259" key="17">
    <source>
        <dbReference type="Pfam" id="PF22461"/>
    </source>
</evidence>
<evidence type="ECO:0000256" key="14">
    <source>
        <dbReference type="ARBA" id="ARBA00023288"/>
    </source>
</evidence>
<dbReference type="GO" id="GO:0015159">
    <property type="term" value="F:polysaccharide transmembrane transporter activity"/>
    <property type="evidence" value="ECO:0007669"/>
    <property type="project" value="InterPro"/>
</dbReference>
<dbReference type="InterPro" id="IPR054765">
    <property type="entry name" value="SLBB_dom"/>
</dbReference>
<keyword evidence="13" id="KW-0998">Cell outer membrane</keyword>
<proteinExistence type="inferred from homology"/>
<accession>A0A2S8S309</accession>
<keyword evidence="11" id="KW-0472">Membrane</keyword>
<evidence type="ECO:0000256" key="6">
    <source>
        <dbReference type="ARBA" id="ARBA00022692"/>
    </source>
</evidence>
<keyword evidence="10" id="KW-0626">Porin</keyword>
<dbReference type="GO" id="GO:0015288">
    <property type="term" value="F:porin activity"/>
    <property type="evidence" value="ECO:0007669"/>
    <property type="project" value="UniProtKB-KW"/>
</dbReference>
<gene>
    <name evidence="18" type="ORF">LX70_03691</name>
</gene>
<keyword evidence="5" id="KW-0762">Sugar transport</keyword>
<feature type="domain" description="SLBB" evidence="17">
    <location>
        <begin position="123"/>
        <end position="201"/>
    </location>
</feature>